<evidence type="ECO:0000313" key="2">
    <source>
        <dbReference type="Proteomes" id="UP000095210"/>
    </source>
</evidence>
<name>A0AAC9MX86_9PSEU</name>
<reference evidence="2" key="1">
    <citation type="submission" date="2016-03" db="EMBL/GenBank/DDBJ databases">
        <title>Complete genome sequence of the type strain Actinoalloteichus hymeniacidonis DSM 45092.</title>
        <authorList>
            <person name="Schaffert L."/>
            <person name="Albersmeier A."/>
            <person name="Winkler A."/>
            <person name="Kalinowski J."/>
            <person name="Zotchev S."/>
            <person name="Ruckert C."/>
        </authorList>
    </citation>
    <scope>NUCLEOTIDE SEQUENCE [LARGE SCALE GENOMIC DNA]</scope>
    <source>
        <strain evidence="2">HPA177(T) (DSM 45092(T))</strain>
    </source>
</reference>
<dbReference type="Proteomes" id="UP000095210">
    <property type="component" value="Chromosome"/>
</dbReference>
<proteinExistence type="predicted"/>
<sequence>MTALVLTGVLLVVFGAVLTVWSYRPVSPDPARHRRPRTVSAASILARCAAEAAAMQEEFRVGARTPLPAGGAR</sequence>
<dbReference type="KEGG" id="ahm:TL08_06150"/>
<gene>
    <name evidence="1" type="ORF">TL08_06150</name>
</gene>
<evidence type="ECO:0000313" key="1">
    <source>
        <dbReference type="EMBL" id="AOS62055.1"/>
    </source>
</evidence>
<dbReference type="EMBL" id="CP014859">
    <property type="protein sequence ID" value="AOS62055.1"/>
    <property type="molecule type" value="Genomic_DNA"/>
</dbReference>
<dbReference type="AlphaFoldDB" id="A0AAC9MX86"/>
<dbReference type="RefSeq" id="WP_069847244.1">
    <property type="nucleotide sequence ID" value="NZ_CP014859.1"/>
</dbReference>
<keyword evidence="2" id="KW-1185">Reference proteome</keyword>
<accession>A0AAC9MX86</accession>
<organism evidence="1 2">
    <name type="scientific">Actinoalloteichus hymeniacidonis</name>
    <dbReference type="NCBI Taxonomy" id="340345"/>
    <lineage>
        <taxon>Bacteria</taxon>
        <taxon>Bacillati</taxon>
        <taxon>Actinomycetota</taxon>
        <taxon>Actinomycetes</taxon>
        <taxon>Pseudonocardiales</taxon>
        <taxon>Pseudonocardiaceae</taxon>
        <taxon>Actinoalloteichus</taxon>
    </lineage>
</organism>
<protein>
    <submittedName>
        <fullName evidence="1">Uncharacterized protein</fullName>
    </submittedName>
</protein>